<sequence length="84" mass="10004">MSKFVQFFAWLAIFQLFAHCYVPLRTFMSSQNDVIYPLGANLRLGDGNAYYQDENRSKRGFDMLKRRSEIIERNRCFFNPVSCY</sequence>
<name>A0A9P1I7W5_9PELO</name>
<dbReference type="Proteomes" id="UP001152747">
    <property type="component" value="Unassembled WGS sequence"/>
</dbReference>
<proteinExistence type="predicted"/>
<evidence type="ECO:0000313" key="2">
    <source>
        <dbReference type="EMBL" id="CAI5440294.1"/>
    </source>
</evidence>
<reference evidence="2" key="1">
    <citation type="submission" date="2022-11" db="EMBL/GenBank/DDBJ databases">
        <authorList>
            <person name="Kikuchi T."/>
        </authorList>
    </citation>
    <scope>NUCLEOTIDE SEQUENCE</scope>
    <source>
        <strain evidence="2">PS1010</strain>
    </source>
</reference>
<dbReference type="AlphaFoldDB" id="A0A9P1I7W5"/>
<evidence type="ECO:0000313" key="3">
    <source>
        <dbReference type="Proteomes" id="UP001152747"/>
    </source>
</evidence>
<evidence type="ECO:0000256" key="1">
    <source>
        <dbReference type="SAM" id="SignalP"/>
    </source>
</evidence>
<protein>
    <submittedName>
        <fullName evidence="2">Uncharacterized protein</fullName>
    </submittedName>
</protein>
<keyword evidence="3" id="KW-1185">Reference proteome</keyword>
<feature type="chain" id="PRO_5040173887" evidence="1">
    <location>
        <begin position="21"/>
        <end position="84"/>
    </location>
</feature>
<dbReference type="EMBL" id="CANHGI010000001">
    <property type="protein sequence ID" value="CAI5440294.1"/>
    <property type="molecule type" value="Genomic_DNA"/>
</dbReference>
<feature type="signal peptide" evidence="1">
    <location>
        <begin position="1"/>
        <end position="20"/>
    </location>
</feature>
<comment type="caution">
    <text evidence="2">The sequence shown here is derived from an EMBL/GenBank/DDBJ whole genome shotgun (WGS) entry which is preliminary data.</text>
</comment>
<keyword evidence="1" id="KW-0732">Signal</keyword>
<dbReference type="OrthoDB" id="5781019at2759"/>
<organism evidence="2 3">
    <name type="scientific">Caenorhabditis angaria</name>
    <dbReference type="NCBI Taxonomy" id="860376"/>
    <lineage>
        <taxon>Eukaryota</taxon>
        <taxon>Metazoa</taxon>
        <taxon>Ecdysozoa</taxon>
        <taxon>Nematoda</taxon>
        <taxon>Chromadorea</taxon>
        <taxon>Rhabditida</taxon>
        <taxon>Rhabditina</taxon>
        <taxon>Rhabditomorpha</taxon>
        <taxon>Rhabditoidea</taxon>
        <taxon>Rhabditidae</taxon>
        <taxon>Peloderinae</taxon>
        <taxon>Caenorhabditis</taxon>
    </lineage>
</organism>
<gene>
    <name evidence="2" type="ORF">CAMP_LOCUS2931</name>
</gene>
<accession>A0A9P1I7W5</accession>